<protein>
    <submittedName>
        <fullName evidence="1">Uncharacterized protein</fullName>
    </submittedName>
</protein>
<gene>
    <name evidence="1" type="ORF">GRI72_09310</name>
</gene>
<comment type="caution">
    <text evidence="1">The sequence shown here is derived from an EMBL/GenBank/DDBJ whole genome shotgun (WGS) entry which is preliminary data.</text>
</comment>
<accession>A0ABW9UYI9</accession>
<sequence>MERDGFDITTHSEPCPADYMADLEDDGLTDAQRLQLVEVLFQIMKSFVLMGYGMEPVNKLIEEFQNCAKTQANLLEFEDDDESDGHD</sequence>
<dbReference type="Proteomes" id="UP000444401">
    <property type="component" value="Unassembled WGS sequence"/>
</dbReference>
<proteinExistence type="predicted"/>
<name>A0ABW9UYI9_9SPHN</name>
<evidence type="ECO:0000313" key="2">
    <source>
        <dbReference type="Proteomes" id="UP000444401"/>
    </source>
</evidence>
<keyword evidence="2" id="KW-1185">Reference proteome</keyword>
<evidence type="ECO:0000313" key="1">
    <source>
        <dbReference type="EMBL" id="MXO69021.1"/>
    </source>
</evidence>
<reference evidence="1 2" key="1">
    <citation type="submission" date="2019-12" db="EMBL/GenBank/DDBJ databases">
        <title>Genomic-based taxomic classification of the family Erythrobacteraceae.</title>
        <authorList>
            <person name="Xu L."/>
        </authorList>
    </citation>
    <scope>NUCLEOTIDE SEQUENCE [LARGE SCALE GENOMIC DNA]</scope>
    <source>
        <strain evidence="1 2">H32</strain>
    </source>
</reference>
<dbReference type="RefSeq" id="WP_160733612.1">
    <property type="nucleotide sequence ID" value="NZ_WTYO01000003.1"/>
</dbReference>
<organism evidence="1 2">
    <name type="scientific">Pelagerythrobacter marinus</name>
    <dbReference type="NCBI Taxonomy" id="538382"/>
    <lineage>
        <taxon>Bacteria</taxon>
        <taxon>Pseudomonadati</taxon>
        <taxon>Pseudomonadota</taxon>
        <taxon>Alphaproteobacteria</taxon>
        <taxon>Sphingomonadales</taxon>
        <taxon>Erythrobacteraceae</taxon>
        <taxon>Pelagerythrobacter</taxon>
    </lineage>
</organism>
<dbReference type="EMBL" id="WTYO01000003">
    <property type="protein sequence ID" value="MXO69021.1"/>
    <property type="molecule type" value="Genomic_DNA"/>
</dbReference>